<evidence type="ECO:0000313" key="1">
    <source>
        <dbReference type="EMBL" id="ODQ74199.1"/>
    </source>
</evidence>
<dbReference type="Proteomes" id="UP000094385">
    <property type="component" value="Unassembled WGS sequence"/>
</dbReference>
<dbReference type="OrthoDB" id="5598843at2759"/>
<organism evidence="1 2">
    <name type="scientific">Lipomyces starkeyi NRRL Y-11557</name>
    <dbReference type="NCBI Taxonomy" id="675824"/>
    <lineage>
        <taxon>Eukaryota</taxon>
        <taxon>Fungi</taxon>
        <taxon>Dikarya</taxon>
        <taxon>Ascomycota</taxon>
        <taxon>Saccharomycotina</taxon>
        <taxon>Lipomycetes</taxon>
        <taxon>Lipomycetales</taxon>
        <taxon>Lipomycetaceae</taxon>
        <taxon>Lipomyces</taxon>
    </lineage>
</organism>
<dbReference type="AlphaFoldDB" id="A0A1E3Q921"/>
<keyword evidence="2" id="KW-1185">Reference proteome</keyword>
<proteinExistence type="predicted"/>
<accession>A0A1E3Q921</accession>
<protein>
    <submittedName>
        <fullName evidence="1">Uncharacterized protein</fullName>
    </submittedName>
</protein>
<name>A0A1E3Q921_LIPST</name>
<dbReference type="STRING" id="675824.A0A1E3Q921"/>
<gene>
    <name evidence="1" type="ORF">LIPSTDRAFT_103493</name>
</gene>
<reference evidence="1 2" key="1">
    <citation type="journal article" date="2016" name="Proc. Natl. Acad. Sci. U.S.A.">
        <title>Comparative genomics of biotechnologically important yeasts.</title>
        <authorList>
            <person name="Riley R."/>
            <person name="Haridas S."/>
            <person name="Wolfe K.H."/>
            <person name="Lopes M.R."/>
            <person name="Hittinger C.T."/>
            <person name="Goeker M."/>
            <person name="Salamov A.A."/>
            <person name="Wisecaver J.H."/>
            <person name="Long T.M."/>
            <person name="Calvey C.H."/>
            <person name="Aerts A.L."/>
            <person name="Barry K.W."/>
            <person name="Choi C."/>
            <person name="Clum A."/>
            <person name="Coughlan A.Y."/>
            <person name="Deshpande S."/>
            <person name="Douglass A.P."/>
            <person name="Hanson S.J."/>
            <person name="Klenk H.-P."/>
            <person name="LaButti K.M."/>
            <person name="Lapidus A."/>
            <person name="Lindquist E.A."/>
            <person name="Lipzen A.M."/>
            <person name="Meier-Kolthoff J.P."/>
            <person name="Ohm R.A."/>
            <person name="Otillar R.P."/>
            <person name="Pangilinan J.L."/>
            <person name="Peng Y."/>
            <person name="Rokas A."/>
            <person name="Rosa C.A."/>
            <person name="Scheuner C."/>
            <person name="Sibirny A.A."/>
            <person name="Slot J.C."/>
            <person name="Stielow J.B."/>
            <person name="Sun H."/>
            <person name="Kurtzman C.P."/>
            <person name="Blackwell M."/>
            <person name="Grigoriev I.V."/>
            <person name="Jeffries T.W."/>
        </authorList>
    </citation>
    <scope>NUCLEOTIDE SEQUENCE [LARGE SCALE GENOMIC DNA]</scope>
    <source>
        <strain evidence="1 2">NRRL Y-11557</strain>
    </source>
</reference>
<evidence type="ECO:0000313" key="2">
    <source>
        <dbReference type="Proteomes" id="UP000094385"/>
    </source>
</evidence>
<sequence>MQHVPVRGFNSGEVEDYLNRGYANALEQARNSDKGENPKITAAIYQTDQKGWSTSSKGTAWAQRGHLTAKGSAVLSELRRGLQNLQD</sequence>
<dbReference type="EMBL" id="KV454292">
    <property type="protein sequence ID" value="ODQ74199.1"/>
    <property type="molecule type" value="Genomic_DNA"/>
</dbReference>